<feature type="domain" description="DUF7882" evidence="1">
    <location>
        <begin position="1"/>
        <end position="98"/>
    </location>
</feature>
<dbReference type="EMBL" id="JAAGWZ010000001">
    <property type="protein sequence ID" value="NEM90787.1"/>
    <property type="molecule type" value="Genomic_DNA"/>
</dbReference>
<dbReference type="Pfam" id="PF25355">
    <property type="entry name" value="DUF7882"/>
    <property type="match status" value="1"/>
</dbReference>
<sequence length="109" mass="11794">MGRLIYSNFPNQAIELDDRTLAHLQVVIGAKFRRREAFYFSWSDGVENGGGRSTVWMHPGIPLQFSYRHGAGLELNRAWLAALANSANSALGLQLLPEPEPGAAGGTAA</sequence>
<comment type="caution">
    <text evidence="2">The sequence shown here is derived from an EMBL/GenBank/DDBJ whole genome shotgun (WGS) entry which is preliminary data.</text>
</comment>
<organism evidence="2 3">
    <name type="scientific">Galbitalea soli</name>
    <dbReference type="NCBI Taxonomy" id="1268042"/>
    <lineage>
        <taxon>Bacteria</taxon>
        <taxon>Bacillati</taxon>
        <taxon>Actinomycetota</taxon>
        <taxon>Actinomycetes</taxon>
        <taxon>Micrococcales</taxon>
        <taxon>Microbacteriaceae</taxon>
        <taxon>Galbitalea</taxon>
    </lineage>
</organism>
<gene>
    <name evidence="2" type="ORF">G3T37_05400</name>
</gene>
<dbReference type="RefSeq" id="WP_163472398.1">
    <property type="nucleotide sequence ID" value="NZ_JAAGWZ010000001.1"/>
</dbReference>
<protein>
    <submittedName>
        <fullName evidence="2">ATP-dependent DNA ligase</fullName>
    </submittedName>
</protein>
<proteinExistence type="predicted"/>
<evidence type="ECO:0000259" key="1">
    <source>
        <dbReference type="Pfam" id="PF25355"/>
    </source>
</evidence>
<name>A0A7C9PMG0_9MICO</name>
<dbReference type="AlphaFoldDB" id="A0A7C9PMG0"/>
<keyword evidence="2" id="KW-0436">Ligase</keyword>
<evidence type="ECO:0000313" key="2">
    <source>
        <dbReference type="EMBL" id="NEM90787.1"/>
    </source>
</evidence>
<dbReference type="GO" id="GO:0016874">
    <property type="term" value="F:ligase activity"/>
    <property type="evidence" value="ECO:0007669"/>
    <property type="project" value="UniProtKB-KW"/>
</dbReference>
<accession>A0A7C9PMG0</accession>
<dbReference type="Proteomes" id="UP000479756">
    <property type="component" value="Unassembled WGS sequence"/>
</dbReference>
<keyword evidence="3" id="KW-1185">Reference proteome</keyword>
<reference evidence="2 3" key="1">
    <citation type="journal article" date="2014" name="Int. J. Syst. Evol. Microbiol.">
        <title>Description of Galbitalea soli gen. nov., sp. nov., and Frondihabitans sucicola sp. nov.</title>
        <authorList>
            <person name="Kim S.J."/>
            <person name="Lim J.M."/>
            <person name="Ahn J.H."/>
            <person name="Weon H.Y."/>
            <person name="Hamada M."/>
            <person name="Suzuki K."/>
            <person name="Ahn T.Y."/>
            <person name="Kwon S.W."/>
        </authorList>
    </citation>
    <scope>NUCLEOTIDE SEQUENCE [LARGE SCALE GENOMIC DNA]</scope>
    <source>
        <strain evidence="2 3">NBRC 108727</strain>
    </source>
</reference>
<dbReference type="InterPro" id="IPR057204">
    <property type="entry name" value="DUF7882"/>
</dbReference>
<evidence type="ECO:0000313" key="3">
    <source>
        <dbReference type="Proteomes" id="UP000479756"/>
    </source>
</evidence>